<reference evidence="3 4" key="1">
    <citation type="submission" date="2024-06" db="EMBL/GenBank/DDBJ databases">
        <title>Genomic Encyclopedia of Type Strains, Phase IV (KMG-IV): sequencing the most valuable type-strain genomes for metagenomic binning, comparative biology and taxonomic classification.</title>
        <authorList>
            <person name="Goeker M."/>
        </authorList>
    </citation>
    <scope>NUCLEOTIDE SEQUENCE [LARGE SCALE GENOMIC DNA]</scope>
    <source>
        <strain evidence="3 4">DSM 29492</strain>
    </source>
</reference>
<dbReference type="Gene3D" id="1.10.260.40">
    <property type="entry name" value="lambda repressor-like DNA-binding domains"/>
    <property type="match status" value="1"/>
</dbReference>
<dbReference type="InterPro" id="IPR001387">
    <property type="entry name" value="Cro/C1-type_HTH"/>
</dbReference>
<proteinExistence type="predicted"/>
<dbReference type="RefSeq" id="WP_257464529.1">
    <property type="nucleotide sequence ID" value="NZ_BAABXP010000003.1"/>
</dbReference>
<dbReference type="InterPro" id="IPR010982">
    <property type="entry name" value="Lambda_DNA-bd_dom_sf"/>
</dbReference>
<accession>A0ABV2M1W9</accession>
<dbReference type="SMART" id="SM00530">
    <property type="entry name" value="HTH_XRE"/>
    <property type="match status" value="1"/>
</dbReference>
<dbReference type="PANTHER" id="PTHR46558:SF14">
    <property type="entry name" value="HTH-TYPE TRANSCRIPTIONAL REGULATOR ANSR"/>
    <property type="match status" value="1"/>
</dbReference>
<sequence>MSRLKDLRKERGYTQIKMQHLTGIDQSDYSKIERGKRYYSFEQCRQIALALNTSMDYLAGLTDEKEPYPRNNNK</sequence>
<evidence type="ECO:0000313" key="3">
    <source>
        <dbReference type="EMBL" id="MET3750419.1"/>
    </source>
</evidence>
<dbReference type="PANTHER" id="PTHR46558">
    <property type="entry name" value="TRACRIPTIONAL REGULATORY PROTEIN-RELATED-RELATED"/>
    <property type="match status" value="1"/>
</dbReference>
<evidence type="ECO:0000259" key="2">
    <source>
        <dbReference type="PROSITE" id="PS50943"/>
    </source>
</evidence>
<evidence type="ECO:0000256" key="1">
    <source>
        <dbReference type="ARBA" id="ARBA00023125"/>
    </source>
</evidence>
<gene>
    <name evidence="3" type="ORF">ABID24_001668</name>
</gene>
<protein>
    <submittedName>
        <fullName evidence="3">Transcriptional regulator with XRE-family HTH domain</fullName>
    </submittedName>
</protein>
<keyword evidence="4" id="KW-1185">Reference proteome</keyword>
<dbReference type="EMBL" id="JBEPMJ010000010">
    <property type="protein sequence ID" value="MET3750419.1"/>
    <property type="molecule type" value="Genomic_DNA"/>
</dbReference>
<dbReference type="CDD" id="cd00093">
    <property type="entry name" value="HTH_XRE"/>
    <property type="match status" value="1"/>
</dbReference>
<organism evidence="3 4">
    <name type="scientific">Blautia caecimuris</name>
    <dbReference type="NCBI Taxonomy" id="1796615"/>
    <lineage>
        <taxon>Bacteria</taxon>
        <taxon>Bacillati</taxon>
        <taxon>Bacillota</taxon>
        <taxon>Clostridia</taxon>
        <taxon>Lachnospirales</taxon>
        <taxon>Lachnospiraceae</taxon>
        <taxon>Blautia</taxon>
    </lineage>
</organism>
<feature type="domain" description="HTH cro/C1-type" evidence="2">
    <location>
        <begin position="4"/>
        <end position="58"/>
    </location>
</feature>
<dbReference type="Proteomes" id="UP001549106">
    <property type="component" value="Unassembled WGS sequence"/>
</dbReference>
<dbReference type="PROSITE" id="PS50943">
    <property type="entry name" value="HTH_CROC1"/>
    <property type="match status" value="1"/>
</dbReference>
<keyword evidence="1" id="KW-0238">DNA-binding</keyword>
<evidence type="ECO:0000313" key="4">
    <source>
        <dbReference type="Proteomes" id="UP001549106"/>
    </source>
</evidence>
<dbReference type="Pfam" id="PF01381">
    <property type="entry name" value="HTH_3"/>
    <property type="match status" value="1"/>
</dbReference>
<dbReference type="SUPFAM" id="SSF47413">
    <property type="entry name" value="lambda repressor-like DNA-binding domains"/>
    <property type="match status" value="1"/>
</dbReference>
<comment type="caution">
    <text evidence="3">The sequence shown here is derived from an EMBL/GenBank/DDBJ whole genome shotgun (WGS) entry which is preliminary data.</text>
</comment>
<name>A0ABV2M1W9_9FIRM</name>